<proteinExistence type="predicted"/>
<organism evidence="1 2">
    <name type="scientific">Micromonospora cremea</name>
    <dbReference type="NCBI Taxonomy" id="709881"/>
    <lineage>
        <taxon>Bacteria</taxon>
        <taxon>Bacillati</taxon>
        <taxon>Actinomycetota</taxon>
        <taxon>Actinomycetes</taxon>
        <taxon>Micromonosporales</taxon>
        <taxon>Micromonosporaceae</taxon>
        <taxon>Micromonospora</taxon>
    </lineage>
</organism>
<dbReference type="RefSeq" id="WP_159451003.1">
    <property type="nucleotide sequence ID" value="NZ_FSQT01000001.1"/>
</dbReference>
<protein>
    <submittedName>
        <fullName evidence="1">Uncharacterized protein</fullName>
    </submittedName>
</protein>
<dbReference type="Proteomes" id="UP000185124">
    <property type="component" value="Unassembled WGS sequence"/>
</dbReference>
<dbReference type="STRING" id="709881.SAMN04489832_1930"/>
<evidence type="ECO:0000313" key="1">
    <source>
        <dbReference type="EMBL" id="SIM77231.1"/>
    </source>
</evidence>
<dbReference type="OrthoDB" id="9150238at2"/>
<dbReference type="AlphaFoldDB" id="A0A1N5VWH1"/>
<sequence length="52" mass="5715">MPLFLLSYAEEDNRNGQAQAFFGDLSEAVAGLAGVRWHEARFIDGQMLLGTT</sequence>
<gene>
    <name evidence="1" type="ORF">SAMN04489832_1930</name>
</gene>
<reference evidence="2" key="1">
    <citation type="submission" date="2016-12" db="EMBL/GenBank/DDBJ databases">
        <authorList>
            <person name="Varghese N."/>
            <person name="Submissions S."/>
        </authorList>
    </citation>
    <scope>NUCLEOTIDE SEQUENCE [LARGE SCALE GENOMIC DNA]</scope>
    <source>
        <strain evidence="2">DSM 45599</strain>
    </source>
</reference>
<keyword evidence="2" id="KW-1185">Reference proteome</keyword>
<name>A0A1N5VWH1_9ACTN</name>
<dbReference type="EMBL" id="FSQT01000001">
    <property type="protein sequence ID" value="SIM77231.1"/>
    <property type="molecule type" value="Genomic_DNA"/>
</dbReference>
<evidence type="ECO:0000313" key="2">
    <source>
        <dbReference type="Proteomes" id="UP000185124"/>
    </source>
</evidence>
<accession>A0A1N5VWH1</accession>